<dbReference type="Proteomes" id="UP000230093">
    <property type="component" value="Unassembled WGS sequence"/>
</dbReference>
<name>A0A2H0WCB7_9BACT</name>
<proteinExistence type="predicted"/>
<comment type="caution">
    <text evidence="1">The sequence shown here is derived from an EMBL/GenBank/DDBJ whole genome shotgun (WGS) entry which is preliminary data.</text>
</comment>
<evidence type="ECO:0000313" key="1">
    <source>
        <dbReference type="EMBL" id="PIS09578.1"/>
    </source>
</evidence>
<dbReference type="EMBL" id="PEZT01000001">
    <property type="protein sequence ID" value="PIS09578.1"/>
    <property type="molecule type" value="Genomic_DNA"/>
</dbReference>
<gene>
    <name evidence="1" type="ORF">COT75_00005</name>
</gene>
<protein>
    <submittedName>
        <fullName evidence="1">Uncharacterized protein</fullName>
    </submittedName>
</protein>
<sequence length="90" mass="10788">MKIRKREDCQRTVTEFCEGCEIYPRFLEAKRDDAWEADNRAHSLESGGQDDPLPRELYENLYVWGSNTNKVWEEYCLERPDAPPKLRHRE</sequence>
<accession>A0A2H0WCB7</accession>
<dbReference type="AlphaFoldDB" id="A0A2H0WCB7"/>
<evidence type="ECO:0000313" key="2">
    <source>
        <dbReference type="Proteomes" id="UP000230093"/>
    </source>
</evidence>
<reference evidence="2" key="1">
    <citation type="submission" date="2017-09" db="EMBL/GenBank/DDBJ databases">
        <title>Depth-based differentiation of microbial function through sediment-hosted aquifers and enrichment of novel symbionts in the deep terrestrial subsurface.</title>
        <authorList>
            <person name="Probst A.J."/>
            <person name="Ladd B."/>
            <person name="Jarett J.K."/>
            <person name="Geller-Mcgrath D.E."/>
            <person name="Sieber C.M.K."/>
            <person name="Emerson J.B."/>
            <person name="Anantharaman K."/>
            <person name="Thomas B.C."/>
            <person name="Malmstrom R."/>
            <person name="Stieglmeier M."/>
            <person name="Klingl A."/>
            <person name="Woyke T."/>
            <person name="Ryan C.M."/>
            <person name="Banfield J.F."/>
        </authorList>
    </citation>
    <scope>NUCLEOTIDE SEQUENCE [LARGE SCALE GENOMIC DNA]</scope>
</reference>
<organism evidence="1 2">
    <name type="scientific">Candidatus Beckwithbacteria bacterium CG10_big_fil_rev_8_21_14_0_10_34_10</name>
    <dbReference type="NCBI Taxonomy" id="1974495"/>
    <lineage>
        <taxon>Bacteria</taxon>
        <taxon>Candidatus Beckwithiibacteriota</taxon>
    </lineage>
</organism>